<dbReference type="AlphaFoldDB" id="F0ZE43"/>
<proteinExistence type="predicted"/>
<dbReference type="STRING" id="5786.F0ZE43"/>
<dbReference type="InterPro" id="IPR051231">
    <property type="entry name" value="SOSS-B"/>
</dbReference>
<dbReference type="GO" id="GO:0010212">
    <property type="term" value="P:response to ionizing radiation"/>
    <property type="evidence" value="ECO:0000318"/>
    <property type="project" value="GO_Central"/>
</dbReference>
<evidence type="ECO:0008006" key="5">
    <source>
        <dbReference type="Google" id="ProtNLM"/>
    </source>
</evidence>
<keyword evidence="4" id="KW-1185">Reference proteome</keyword>
<evidence type="ECO:0000256" key="2">
    <source>
        <dbReference type="SAM" id="MobiDB-lite"/>
    </source>
</evidence>
<organism evidence="3 4">
    <name type="scientific">Dictyostelium purpureum</name>
    <name type="common">Slime mold</name>
    <dbReference type="NCBI Taxonomy" id="5786"/>
    <lineage>
        <taxon>Eukaryota</taxon>
        <taxon>Amoebozoa</taxon>
        <taxon>Evosea</taxon>
        <taxon>Eumycetozoa</taxon>
        <taxon>Dictyostelia</taxon>
        <taxon>Dictyosteliales</taxon>
        <taxon>Dictyosteliaceae</taxon>
        <taxon>Dictyostelium</taxon>
    </lineage>
</organism>
<dbReference type="GO" id="GO:0003677">
    <property type="term" value="F:DNA binding"/>
    <property type="evidence" value="ECO:0000318"/>
    <property type="project" value="GO_Central"/>
</dbReference>
<dbReference type="KEGG" id="dpp:DICPUDRAFT_76639"/>
<protein>
    <recommendedName>
        <fullName evidence="5">OB domain-containing protein</fullName>
    </recommendedName>
</protein>
<gene>
    <name evidence="3" type="ORF">DICPUDRAFT_76639</name>
</gene>
<name>F0ZE43_DICPU</name>
<sequence length="149" mass="16617">MSTFIKVNEIKPYTKNINCVFIVLDKGLPTKKKEGTIFQVLVADSSAAINMTLWDVIGEQVQPGDILRLKGGYSNIYIDLLNLYVGKTGLIEKIGEFTFPFVEAPNLSATLWNVHPDPNNPKNMVATPKIKSNPMKPNPMIQHPPQQPK</sequence>
<evidence type="ECO:0000256" key="1">
    <source>
        <dbReference type="ARBA" id="ARBA00023125"/>
    </source>
</evidence>
<evidence type="ECO:0000313" key="3">
    <source>
        <dbReference type="EMBL" id="EGC37761.1"/>
    </source>
</evidence>
<accession>F0ZE43</accession>
<feature type="region of interest" description="Disordered" evidence="2">
    <location>
        <begin position="118"/>
        <end position="149"/>
    </location>
</feature>
<dbReference type="Gene3D" id="2.40.50.140">
    <property type="entry name" value="Nucleic acid-binding proteins"/>
    <property type="match status" value="1"/>
</dbReference>
<dbReference type="EMBL" id="GL870991">
    <property type="protein sequence ID" value="EGC37761.1"/>
    <property type="molecule type" value="Genomic_DNA"/>
</dbReference>
<dbReference type="PANTHER" id="PTHR13356:SF0">
    <property type="entry name" value="SOSS COMPLEX SUBUNIT B HOMOLOG"/>
    <property type="match status" value="1"/>
</dbReference>
<dbReference type="PANTHER" id="PTHR13356">
    <property type="entry name" value="OB FOLD NUCLEIC ACID BINDING PROTEIN-RELATED"/>
    <property type="match status" value="1"/>
</dbReference>
<dbReference type="GO" id="GO:0005694">
    <property type="term" value="C:chromosome"/>
    <property type="evidence" value="ECO:0007669"/>
    <property type="project" value="UniProtKB-ARBA"/>
</dbReference>
<dbReference type="SUPFAM" id="SSF50249">
    <property type="entry name" value="Nucleic acid-binding proteins"/>
    <property type="match status" value="1"/>
</dbReference>
<keyword evidence="1" id="KW-0238">DNA-binding</keyword>
<dbReference type="VEuPathDB" id="AmoebaDB:DICPUDRAFT_76639"/>
<dbReference type="InParanoid" id="F0ZE43"/>
<dbReference type="InterPro" id="IPR012340">
    <property type="entry name" value="NA-bd_OB-fold"/>
</dbReference>
<dbReference type="CDD" id="cd04491">
    <property type="entry name" value="SoSSB_OBF"/>
    <property type="match status" value="1"/>
</dbReference>
<reference evidence="4" key="1">
    <citation type="journal article" date="2011" name="Genome Biol.">
        <title>Comparative genomics of the social amoebae Dictyostelium discoideum and Dictyostelium purpureum.</title>
        <authorList>
            <consortium name="US DOE Joint Genome Institute (JGI-PGF)"/>
            <person name="Sucgang R."/>
            <person name="Kuo A."/>
            <person name="Tian X."/>
            <person name="Salerno W."/>
            <person name="Parikh A."/>
            <person name="Feasley C.L."/>
            <person name="Dalin E."/>
            <person name="Tu H."/>
            <person name="Huang E."/>
            <person name="Barry K."/>
            <person name="Lindquist E."/>
            <person name="Shapiro H."/>
            <person name="Bruce D."/>
            <person name="Schmutz J."/>
            <person name="Salamov A."/>
            <person name="Fey P."/>
            <person name="Gaudet P."/>
            <person name="Anjard C."/>
            <person name="Babu M.M."/>
            <person name="Basu S."/>
            <person name="Bushmanova Y."/>
            <person name="van der Wel H."/>
            <person name="Katoh-Kurasawa M."/>
            <person name="Dinh C."/>
            <person name="Coutinho P.M."/>
            <person name="Saito T."/>
            <person name="Elias M."/>
            <person name="Schaap P."/>
            <person name="Kay R.R."/>
            <person name="Henrissat B."/>
            <person name="Eichinger L."/>
            <person name="Rivero F."/>
            <person name="Putnam N.H."/>
            <person name="West C.M."/>
            <person name="Loomis W.F."/>
            <person name="Chisholm R.L."/>
            <person name="Shaulsky G."/>
            <person name="Strassmann J.E."/>
            <person name="Queller D.C."/>
            <person name="Kuspa A."/>
            <person name="Grigoriev I.V."/>
        </authorList>
    </citation>
    <scope>NUCLEOTIDE SEQUENCE [LARGE SCALE GENOMIC DNA]</scope>
    <source>
        <strain evidence="4">QSDP1</strain>
    </source>
</reference>
<dbReference type="GO" id="GO:0070876">
    <property type="term" value="C:SOSS complex"/>
    <property type="evidence" value="ECO:0000318"/>
    <property type="project" value="GO_Central"/>
</dbReference>
<dbReference type="GO" id="GO:0044818">
    <property type="term" value="P:mitotic G2/M transition checkpoint"/>
    <property type="evidence" value="ECO:0000318"/>
    <property type="project" value="GO_Central"/>
</dbReference>
<dbReference type="FunCoup" id="F0ZE43">
    <property type="interactions" value="6"/>
</dbReference>
<dbReference type="RefSeq" id="XP_003285700.1">
    <property type="nucleotide sequence ID" value="XM_003285652.1"/>
</dbReference>
<dbReference type="Proteomes" id="UP000001064">
    <property type="component" value="Unassembled WGS sequence"/>
</dbReference>
<dbReference type="GO" id="GO:0000724">
    <property type="term" value="P:double-strand break repair via homologous recombination"/>
    <property type="evidence" value="ECO:0000318"/>
    <property type="project" value="GO_Central"/>
</dbReference>
<dbReference type="GeneID" id="10499192"/>
<dbReference type="FunFam" id="2.40.50.140:FF:000072">
    <property type="entry name" value="SOSS complex subunit B2"/>
    <property type="match status" value="1"/>
</dbReference>
<dbReference type="eggNOG" id="KOG3416">
    <property type="taxonomic scope" value="Eukaryota"/>
</dbReference>
<dbReference type="OMA" id="YVEKPNM"/>
<evidence type="ECO:0000313" key="4">
    <source>
        <dbReference type="Proteomes" id="UP000001064"/>
    </source>
</evidence>
<dbReference type="OrthoDB" id="295715at2759"/>